<dbReference type="SUPFAM" id="SSF56784">
    <property type="entry name" value="HAD-like"/>
    <property type="match status" value="1"/>
</dbReference>
<dbReference type="SFLD" id="SFLDG01132">
    <property type="entry name" value="C1.5.3:_5'-Nucleotidase_Like"/>
    <property type="match status" value="1"/>
</dbReference>
<reference evidence="1 2" key="1">
    <citation type="submission" date="2024-01" db="EMBL/GenBank/DDBJ databases">
        <title>Hyphobacterium bacterium isolated from marine sediment.</title>
        <authorList>
            <person name="Zhao S."/>
        </authorList>
    </citation>
    <scope>NUCLEOTIDE SEQUENCE [LARGE SCALE GENOMIC DNA]</scope>
    <source>
        <strain evidence="2">HN65</strain>
    </source>
</reference>
<gene>
    <name evidence="1" type="ORF">V0U79_03830</name>
</gene>
<dbReference type="PANTHER" id="PTHR12725:SF117">
    <property type="entry name" value="HALOACID DEHALOGENASE-LIKE HYDROLASE"/>
    <property type="match status" value="1"/>
</dbReference>
<sequence length="231" mass="26342">MSADLSHISTWVFDLDNTLYPSDAEVMAQVDRRMTEYVARLLDLDHENARKVQKDYWRNYGTTLNGLMANGQVPDGRDFLDFVHDIDHSVITPDPELARHIRDLPGKRYVYTNGSLKHAEQICDKLGLHDCFDDMFDVEAAGFKPKPHLEGFEIFSRRFDVKGPESAFFEDSIRNLKTAYELGWTTILVRARPGPRDEESAGPDDHPDHVHFAADCLKTFLSTARTKDQAA</sequence>
<dbReference type="Gene3D" id="1.10.150.450">
    <property type="match status" value="1"/>
</dbReference>
<name>A0ABU7LNI7_9PROT</name>
<accession>A0ABU7LNI7</accession>
<dbReference type="PANTHER" id="PTHR12725">
    <property type="entry name" value="HALOACID DEHALOGENASE-LIKE HYDROLASE"/>
    <property type="match status" value="1"/>
</dbReference>
<dbReference type="Gene3D" id="3.40.50.1000">
    <property type="entry name" value="HAD superfamily/HAD-like"/>
    <property type="match status" value="1"/>
</dbReference>
<dbReference type="NCBIfam" id="TIGR01993">
    <property type="entry name" value="Pyr-5-nucltdase"/>
    <property type="match status" value="1"/>
</dbReference>
<dbReference type="SFLD" id="SFLDS00003">
    <property type="entry name" value="Haloacid_Dehalogenase"/>
    <property type="match status" value="1"/>
</dbReference>
<evidence type="ECO:0000313" key="1">
    <source>
        <dbReference type="EMBL" id="MEE2525483.1"/>
    </source>
</evidence>
<dbReference type="InterPro" id="IPR023214">
    <property type="entry name" value="HAD_sf"/>
</dbReference>
<dbReference type="EMBL" id="JAZDRP010000002">
    <property type="protein sequence ID" value="MEE2525483.1"/>
    <property type="molecule type" value="Genomic_DNA"/>
</dbReference>
<evidence type="ECO:0000313" key="2">
    <source>
        <dbReference type="Proteomes" id="UP001354971"/>
    </source>
</evidence>
<dbReference type="SFLD" id="SFLDG01129">
    <property type="entry name" value="C1.5:_HAD__Beta-PGM__Phosphata"/>
    <property type="match status" value="1"/>
</dbReference>
<dbReference type="RefSeq" id="WP_330198145.1">
    <property type="nucleotide sequence ID" value="NZ_JAZDRP010000002.1"/>
</dbReference>
<dbReference type="Pfam" id="PF00702">
    <property type="entry name" value="Hydrolase"/>
    <property type="match status" value="1"/>
</dbReference>
<protein>
    <submittedName>
        <fullName evidence="1">Pyrimidine 5'-nucleotidase</fullName>
    </submittedName>
</protein>
<dbReference type="InterPro" id="IPR010237">
    <property type="entry name" value="Pyr-5-nucltdase"/>
</dbReference>
<dbReference type="NCBIfam" id="TIGR01509">
    <property type="entry name" value="HAD-SF-IA-v3"/>
    <property type="match status" value="1"/>
</dbReference>
<proteinExistence type="predicted"/>
<dbReference type="InterPro" id="IPR036412">
    <property type="entry name" value="HAD-like_sf"/>
</dbReference>
<organism evidence="1 2">
    <name type="scientific">Hyphobacterium lacteum</name>
    <dbReference type="NCBI Taxonomy" id="3116575"/>
    <lineage>
        <taxon>Bacteria</taxon>
        <taxon>Pseudomonadati</taxon>
        <taxon>Pseudomonadota</taxon>
        <taxon>Alphaproteobacteria</taxon>
        <taxon>Maricaulales</taxon>
        <taxon>Maricaulaceae</taxon>
        <taxon>Hyphobacterium</taxon>
    </lineage>
</organism>
<keyword evidence="2" id="KW-1185">Reference proteome</keyword>
<dbReference type="Proteomes" id="UP001354971">
    <property type="component" value="Unassembled WGS sequence"/>
</dbReference>
<dbReference type="InterPro" id="IPR006439">
    <property type="entry name" value="HAD-SF_hydro_IA"/>
</dbReference>
<comment type="caution">
    <text evidence="1">The sequence shown here is derived from an EMBL/GenBank/DDBJ whole genome shotgun (WGS) entry which is preliminary data.</text>
</comment>